<evidence type="ECO:0000313" key="2">
    <source>
        <dbReference type="Proteomes" id="UP000251213"/>
    </source>
</evidence>
<reference evidence="1 2" key="1">
    <citation type="submission" date="2018-06" db="EMBL/GenBank/DDBJ databases">
        <title>Thermoflavimicrobium daqus sp. nov., a thermophilic microbe isolated from Moutai-flavour Daqu.</title>
        <authorList>
            <person name="Wang X."/>
            <person name="Zhou H."/>
        </authorList>
    </citation>
    <scope>NUCLEOTIDE SEQUENCE [LARGE SCALE GENOMIC DNA]</scope>
    <source>
        <strain evidence="1 2">FBKL4.011</strain>
    </source>
</reference>
<proteinExistence type="predicted"/>
<reference evidence="1 2" key="2">
    <citation type="submission" date="2018-06" db="EMBL/GenBank/DDBJ databases">
        <authorList>
            <person name="Zhirakovskaya E."/>
        </authorList>
    </citation>
    <scope>NUCLEOTIDE SEQUENCE [LARGE SCALE GENOMIC DNA]</scope>
    <source>
        <strain evidence="1 2">FBKL4.011</strain>
    </source>
</reference>
<keyword evidence="2" id="KW-1185">Reference proteome</keyword>
<dbReference type="OrthoDB" id="2989236at2"/>
<dbReference type="Proteomes" id="UP000251213">
    <property type="component" value="Unassembled WGS sequence"/>
</dbReference>
<dbReference type="InterPro" id="IPR038705">
    <property type="entry name" value="YabP_sf"/>
</dbReference>
<accession>A0A364K6E9</accession>
<dbReference type="AlphaFoldDB" id="A0A364K6E9"/>
<protein>
    <submittedName>
        <fullName evidence="1">Sporulation protein YqfC</fullName>
    </submittedName>
</protein>
<dbReference type="InterPro" id="IPR022476">
    <property type="entry name" value="Spore_YabP/YqfC"/>
</dbReference>
<sequence length="94" mass="11021">MMGIFKNVKMRKRLSKWLDLPPDMVEEVPRIEMIGSSFLQIENHRGLLFFSSEKLQFRLDQGKLNINGKKLKIKSMTAEMAWVEGTITDLIYME</sequence>
<dbReference type="InterPro" id="IPR022477">
    <property type="entry name" value="Spore_YqfC"/>
</dbReference>
<dbReference type="Gene3D" id="2.60.40.2000">
    <property type="match status" value="1"/>
</dbReference>
<organism evidence="1 2">
    <name type="scientific">Thermoflavimicrobium daqui</name>
    <dbReference type="NCBI Taxonomy" id="2137476"/>
    <lineage>
        <taxon>Bacteria</taxon>
        <taxon>Bacillati</taxon>
        <taxon>Bacillota</taxon>
        <taxon>Bacilli</taxon>
        <taxon>Bacillales</taxon>
        <taxon>Thermoactinomycetaceae</taxon>
        <taxon>Thermoflavimicrobium</taxon>
    </lineage>
</organism>
<evidence type="ECO:0000313" key="1">
    <source>
        <dbReference type="EMBL" id="RAL25857.1"/>
    </source>
</evidence>
<comment type="caution">
    <text evidence="1">The sequence shown here is derived from an EMBL/GenBank/DDBJ whole genome shotgun (WGS) entry which is preliminary data.</text>
</comment>
<dbReference type="Pfam" id="PF07873">
    <property type="entry name" value="YabP"/>
    <property type="match status" value="1"/>
</dbReference>
<dbReference type="EMBL" id="QJKK01000003">
    <property type="protein sequence ID" value="RAL25857.1"/>
    <property type="molecule type" value="Genomic_DNA"/>
</dbReference>
<gene>
    <name evidence="1" type="primary">yqfC</name>
    <name evidence="1" type="ORF">DL897_07210</name>
</gene>
<name>A0A364K6E9_9BACL</name>
<dbReference type="NCBIfam" id="TIGR02856">
    <property type="entry name" value="spore_yqfC"/>
    <property type="match status" value="1"/>
</dbReference>